<dbReference type="PANTHER" id="PTHR31891">
    <property type="entry name" value="FORMAMIDASE C869.04-RELATED"/>
    <property type="match status" value="1"/>
</dbReference>
<evidence type="ECO:0000313" key="2">
    <source>
        <dbReference type="Proteomes" id="UP000815325"/>
    </source>
</evidence>
<keyword evidence="2" id="KW-1185">Reference proteome</keyword>
<proteinExistence type="predicted"/>
<sequence>MHLSQGDSEMDGTAIEASINIKVKFTLHKKGSLPTIVQDLETPLIETPHSFIIQGAPMMDYHTYPFEDGKGVYSAGRGGGGDLNGGLATTYRATIKWMMRVFDWPEDLALSAITIGVDFGITQVVDGTWGIHGIIPKMFFPVAGFPMGPRDRTGEMARKPGMTNIAQISFTDHGLSGDDIEAGEGSLAYRNFVTKVVSDMMDSISSCSGNKKSTCGVAVEVLSVKMGAHTHTHTHTHTHITTTVSGLSKSDLDSALTGSSNFEFESTIDPDAVTDSNGASAMFSQQFMLPLLASLAVVLMAWA</sequence>
<gene>
    <name evidence="1" type="ORF">DUNSADRAFT_3139</name>
</gene>
<reference evidence="1" key="1">
    <citation type="submission" date="2017-08" db="EMBL/GenBank/DDBJ databases">
        <authorList>
            <person name="Polle J.E."/>
            <person name="Barry K."/>
            <person name="Cushman J."/>
            <person name="Schmutz J."/>
            <person name="Tran D."/>
            <person name="Hathwaick L.T."/>
            <person name="Yim W.C."/>
            <person name="Jenkins J."/>
            <person name="Mckie-Krisberg Z.M."/>
            <person name="Prochnik S."/>
            <person name="Lindquist E."/>
            <person name="Dockter R.B."/>
            <person name="Adam C."/>
            <person name="Molina H."/>
            <person name="Bunkerborg J."/>
            <person name="Jin E."/>
            <person name="Buchheim M."/>
            <person name="Magnuson J."/>
        </authorList>
    </citation>
    <scope>NUCLEOTIDE SEQUENCE</scope>
    <source>
        <strain evidence="1">CCAP 19/18</strain>
    </source>
</reference>
<dbReference type="Proteomes" id="UP000815325">
    <property type="component" value="Unassembled WGS sequence"/>
</dbReference>
<protein>
    <recommendedName>
        <fullName evidence="3">Encoded protein</fullName>
    </recommendedName>
</protein>
<dbReference type="PANTHER" id="PTHR31891:SF1">
    <property type="entry name" value="FORMAMIDASE C869.04-RELATED"/>
    <property type="match status" value="1"/>
</dbReference>
<evidence type="ECO:0000313" key="1">
    <source>
        <dbReference type="EMBL" id="KAF5843010.1"/>
    </source>
</evidence>
<evidence type="ECO:0008006" key="3">
    <source>
        <dbReference type="Google" id="ProtNLM"/>
    </source>
</evidence>
<accession>A0ABQ7H828</accession>
<dbReference type="Gene3D" id="3.10.28.20">
    <property type="entry name" value="Acetamidase/Formamidase-like domains"/>
    <property type="match status" value="1"/>
</dbReference>
<dbReference type="SUPFAM" id="SSF141130">
    <property type="entry name" value="Acetamidase/Formamidase-like"/>
    <property type="match status" value="1"/>
</dbReference>
<dbReference type="EMBL" id="MU069450">
    <property type="protein sequence ID" value="KAF5843010.1"/>
    <property type="molecule type" value="Genomic_DNA"/>
</dbReference>
<organism evidence="1 2">
    <name type="scientific">Dunaliella salina</name>
    <name type="common">Green alga</name>
    <name type="synonym">Protococcus salinus</name>
    <dbReference type="NCBI Taxonomy" id="3046"/>
    <lineage>
        <taxon>Eukaryota</taxon>
        <taxon>Viridiplantae</taxon>
        <taxon>Chlorophyta</taxon>
        <taxon>core chlorophytes</taxon>
        <taxon>Chlorophyceae</taxon>
        <taxon>CS clade</taxon>
        <taxon>Chlamydomonadales</taxon>
        <taxon>Dunaliellaceae</taxon>
        <taxon>Dunaliella</taxon>
    </lineage>
</organism>
<name>A0ABQ7H828_DUNSA</name>
<comment type="caution">
    <text evidence="1">The sequence shown here is derived from an EMBL/GenBank/DDBJ whole genome shotgun (WGS) entry which is preliminary data.</text>
</comment>
<dbReference type="InterPro" id="IPR004304">
    <property type="entry name" value="FmdA_AmdA"/>
</dbReference>